<dbReference type="Proteomes" id="UP000828941">
    <property type="component" value="Chromosome 11"/>
</dbReference>
<sequence>MAGQDWQPIWEPRPEHPDMPIFPQPERSIYRGGEFGYTRLVATKEKLVLSYVGNHDGQVHDRVEILASGEVVSGGKPDCENVESSLSWYVKAGIILVLGALIGYIIGFISHSRNKLQDKREWTPVKTVES</sequence>
<name>A0ACB9LSX4_BAUVA</name>
<evidence type="ECO:0000313" key="2">
    <source>
        <dbReference type="Proteomes" id="UP000828941"/>
    </source>
</evidence>
<gene>
    <name evidence="1" type="ORF">L6164_027035</name>
</gene>
<reference evidence="1 2" key="1">
    <citation type="journal article" date="2022" name="DNA Res.">
        <title>Chromosomal-level genome assembly of the orchid tree Bauhinia variegata (Leguminosae; Cercidoideae) supports the allotetraploid origin hypothesis of Bauhinia.</title>
        <authorList>
            <person name="Zhong Y."/>
            <person name="Chen Y."/>
            <person name="Zheng D."/>
            <person name="Pang J."/>
            <person name="Liu Y."/>
            <person name="Luo S."/>
            <person name="Meng S."/>
            <person name="Qian L."/>
            <person name="Wei D."/>
            <person name="Dai S."/>
            <person name="Zhou R."/>
        </authorList>
    </citation>
    <scope>NUCLEOTIDE SEQUENCE [LARGE SCALE GENOMIC DNA]</scope>
    <source>
        <strain evidence="1">BV-YZ2020</strain>
    </source>
</reference>
<dbReference type="EMBL" id="CM039436">
    <property type="protein sequence ID" value="KAI4314097.1"/>
    <property type="molecule type" value="Genomic_DNA"/>
</dbReference>
<proteinExistence type="predicted"/>
<accession>A0ACB9LSX4</accession>
<keyword evidence="2" id="KW-1185">Reference proteome</keyword>
<protein>
    <submittedName>
        <fullName evidence="1">Uncharacterized protein</fullName>
    </submittedName>
</protein>
<organism evidence="1 2">
    <name type="scientific">Bauhinia variegata</name>
    <name type="common">Purple orchid tree</name>
    <name type="synonym">Phanera variegata</name>
    <dbReference type="NCBI Taxonomy" id="167791"/>
    <lineage>
        <taxon>Eukaryota</taxon>
        <taxon>Viridiplantae</taxon>
        <taxon>Streptophyta</taxon>
        <taxon>Embryophyta</taxon>
        <taxon>Tracheophyta</taxon>
        <taxon>Spermatophyta</taxon>
        <taxon>Magnoliopsida</taxon>
        <taxon>eudicotyledons</taxon>
        <taxon>Gunneridae</taxon>
        <taxon>Pentapetalae</taxon>
        <taxon>rosids</taxon>
        <taxon>fabids</taxon>
        <taxon>Fabales</taxon>
        <taxon>Fabaceae</taxon>
        <taxon>Cercidoideae</taxon>
        <taxon>Cercideae</taxon>
        <taxon>Bauhiniinae</taxon>
        <taxon>Bauhinia</taxon>
    </lineage>
</organism>
<evidence type="ECO:0000313" key="1">
    <source>
        <dbReference type="EMBL" id="KAI4314097.1"/>
    </source>
</evidence>
<comment type="caution">
    <text evidence="1">The sequence shown here is derived from an EMBL/GenBank/DDBJ whole genome shotgun (WGS) entry which is preliminary data.</text>
</comment>